<dbReference type="InterPro" id="IPR000524">
    <property type="entry name" value="Tscrpt_reg_HTH_GntR"/>
</dbReference>
<keyword evidence="3" id="KW-0032">Aminotransferase</keyword>
<dbReference type="Proteomes" id="UP000190188">
    <property type="component" value="Unassembled WGS sequence"/>
</dbReference>
<dbReference type="EMBL" id="MSZX01000008">
    <property type="protein sequence ID" value="OPA75828.1"/>
    <property type="molecule type" value="Genomic_DNA"/>
</dbReference>
<keyword evidence="6" id="KW-0238">DNA-binding</keyword>
<keyword evidence="4" id="KW-0663">Pyridoxal phosphate</keyword>
<evidence type="ECO:0000256" key="6">
    <source>
        <dbReference type="ARBA" id="ARBA00023125"/>
    </source>
</evidence>
<evidence type="ECO:0000256" key="5">
    <source>
        <dbReference type="ARBA" id="ARBA00023015"/>
    </source>
</evidence>
<dbReference type="SMART" id="SM00345">
    <property type="entry name" value="HTH_GNTR"/>
    <property type="match status" value="1"/>
</dbReference>
<keyword evidence="3" id="KW-0808">Transferase</keyword>
<dbReference type="CDD" id="cd07377">
    <property type="entry name" value="WHTH_GntR"/>
    <property type="match status" value="1"/>
</dbReference>
<feature type="domain" description="HTH gntR-type" evidence="8">
    <location>
        <begin position="11"/>
        <end position="79"/>
    </location>
</feature>
<evidence type="ECO:0000256" key="7">
    <source>
        <dbReference type="ARBA" id="ARBA00023163"/>
    </source>
</evidence>
<comment type="caution">
    <text evidence="9">The sequence shown here is derived from an EMBL/GenBank/DDBJ whole genome shotgun (WGS) entry which is preliminary data.</text>
</comment>
<keyword evidence="7" id="KW-0804">Transcription</keyword>
<dbReference type="GO" id="GO:0030170">
    <property type="term" value="F:pyridoxal phosphate binding"/>
    <property type="evidence" value="ECO:0007669"/>
    <property type="project" value="InterPro"/>
</dbReference>
<evidence type="ECO:0000313" key="9">
    <source>
        <dbReference type="EMBL" id="OPA75828.1"/>
    </source>
</evidence>
<evidence type="ECO:0000256" key="3">
    <source>
        <dbReference type="ARBA" id="ARBA00022576"/>
    </source>
</evidence>
<keyword evidence="5" id="KW-0805">Transcription regulation</keyword>
<dbReference type="AlphaFoldDB" id="A0A1T2X7H0"/>
<dbReference type="InterPro" id="IPR036390">
    <property type="entry name" value="WH_DNA-bd_sf"/>
</dbReference>
<dbReference type="Gene3D" id="3.40.640.10">
    <property type="entry name" value="Type I PLP-dependent aspartate aminotransferase-like (Major domain)"/>
    <property type="match status" value="1"/>
</dbReference>
<dbReference type="RefSeq" id="WP_144027435.1">
    <property type="nucleotide sequence ID" value="NZ_MSZX01000008.1"/>
</dbReference>
<comment type="cofactor">
    <cofactor evidence="1">
        <name>pyridoxal 5'-phosphate</name>
        <dbReference type="ChEBI" id="CHEBI:597326"/>
    </cofactor>
</comment>
<evidence type="ECO:0000256" key="4">
    <source>
        <dbReference type="ARBA" id="ARBA00022898"/>
    </source>
</evidence>
<evidence type="ECO:0000313" key="10">
    <source>
        <dbReference type="Proteomes" id="UP000190188"/>
    </source>
</evidence>
<dbReference type="PROSITE" id="PS50949">
    <property type="entry name" value="HTH_GNTR"/>
    <property type="match status" value="1"/>
</dbReference>
<dbReference type="InterPro" id="IPR051446">
    <property type="entry name" value="HTH_trans_reg/aminotransferase"/>
</dbReference>
<dbReference type="Gene3D" id="3.90.1150.10">
    <property type="entry name" value="Aspartate Aminotransferase, domain 1"/>
    <property type="match status" value="1"/>
</dbReference>
<gene>
    <name evidence="9" type="ORF">BVG16_20900</name>
</gene>
<proteinExistence type="inferred from homology"/>
<dbReference type="GO" id="GO:0008483">
    <property type="term" value="F:transaminase activity"/>
    <property type="evidence" value="ECO:0007669"/>
    <property type="project" value="UniProtKB-KW"/>
</dbReference>
<comment type="similarity">
    <text evidence="2">In the C-terminal section; belongs to the class-I pyridoxal-phosphate-dependent aminotransferase family.</text>
</comment>
<dbReference type="InterPro" id="IPR015421">
    <property type="entry name" value="PyrdxlP-dep_Trfase_major"/>
</dbReference>
<evidence type="ECO:0000259" key="8">
    <source>
        <dbReference type="PROSITE" id="PS50949"/>
    </source>
</evidence>
<dbReference type="SUPFAM" id="SSF53383">
    <property type="entry name" value="PLP-dependent transferases"/>
    <property type="match status" value="1"/>
</dbReference>
<keyword evidence="10" id="KW-1185">Reference proteome</keyword>
<dbReference type="GO" id="GO:0003677">
    <property type="term" value="F:DNA binding"/>
    <property type="evidence" value="ECO:0007669"/>
    <property type="project" value="UniProtKB-KW"/>
</dbReference>
<evidence type="ECO:0000256" key="1">
    <source>
        <dbReference type="ARBA" id="ARBA00001933"/>
    </source>
</evidence>
<dbReference type="Gene3D" id="1.10.10.10">
    <property type="entry name" value="Winged helix-like DNA-binding domain superfamily/Winged helix DNA-binding domain"/>
    <property type="match status" value="1"/>
</dbReference>
<dbReference type="InterPro" id="IPR015422">
    <property type="entry name" value="PyrdxlP-dep_Trfase_small"/>
</dbReference>
<dbReference type="Pfam" id="PF00155">
    <property type="entry name" value="Aminotran_1_2"/>
    <property type="match status" value="1"/>
</dbReference>
<reference evidence="9 10" key="1">
    <citation type="submission" date="2017-01" db="EMBL/GenBank/DDBJ databases">
        <title>Genome analysis of Paenibacillus selenitrireducens ES3-24.</title>
        <authorList>
            <person name="Xu D."/>
            <person name="Yao R."/>
            <person name="Zheng S."/>
        </authorList>
    </citation>
    <scope>NUCLEOTIDE SEQUENCE [LARGE SCALE GENOMIC DNA]</scope>
    <source>
        <strain evidence="9 10">ES3-24</strain>
    </source>
</reference>
<organism evidence="9 10">
    <name type="scientific">Paenibacillus selenitireducens</name>
    <dbReference type="NCBI Taxonomy" id="1324314"/>
    <lineage>
        <taxon>Bacteria</taxon>
        <taxon>Bacillati</taxon>
        <taxon>Bacillota</taxon>
        <taxon>Bacilli</taxon>
        <taxon>Bacillales</taxon>
        <taxon>Paenibacillaceae</taxon>
        <taxon>Paenibacillus</taxon>
    </lineage>
</organism>
<dbReference type="InterPro" id="IPR015424">
    <property type="entry name" value="PyrdxlP-dep_Trfase"/>
</dbReference>
<dbReference type="PRINTS" id="PR00035">
    <property type="entry name" value="HTHGNTR"/>
</dbReference>
<dbReference type="InterPro" id="IPR004839">
    <property type="entry name" value="Aminotransferase_I/II_large"/>
</dbReference>
<sequence>MHWKPDITSDEPIYLQIARVMENQIMQGAWLPGSRLPTERELAALYGIHRSTVTAAYAELRARGYITSVQGRGTSVSDSLWGILPARTPNWNDYHNRQWFHPSNEMIDTIRRSRKRSNITNLSFSHMPEDLLPRVEMEQIMQRLSIDGSLNYADPRGHSHLRDVVVDHLSNQYGIHASRDQILITMGAEHALYLIAHRLLSPGDSIALESHSYIYTKSMFASAGLRMIPLPTDEEGLIPEELIPLIHKKKVRMLFINPTYQNPTGTTLSLARRKELLRICEEHRIPIVEDDPYGALPHDGAARPPQSIKALHGKGQSVIYVGTLTKSAAPAFRIGWIVAPEVIVKRLSEKKAEAGYSAHPLSELIAAHYMEHGAWQKQVHKLRSALTTRKQALTESLTQHLGNQLSYHMPQGGYYLWAQHRFPHSDRELLNAGIREGVLFVPGSVYGGPQGSIRFCFLNETEERIQEGIRALSNMLNHL</sequence>
<accession>A0A1T2X7H0</accession>
<dbReference type="PANTHER" id="PTHR46577:SF2">
    <property type="entry name" value="TRANSCRIPTIONAL REGULATORY PROTEIN"/>
    <property type="match status" value="1"/>
</dbReference>
<evidence type="ECO:0000256" key="2">
    <source>
        <dbReference type="ARBA" id="ARBA00005384"/>
    </source>
</evidence>
<dbReference type="OrthoDB" id="9802601at2"/>
<dbReference type="Pfam" id="PF00392">
    <property type="entry name" value="GntR"/>
    <property type="match status" value="1"/>
</dbReference>
<dbReference type="PANTHER" id="PTHR46577">
    <property type="entry name" value="HTH-TYPE TRANSCRIPTIONAL REGULATORY PROTEIN GABR"/>
    <property type="match status" value="1"/>
</dbReference>
<dbReference type="GO" id="GO:0003700">
    <property type="term" value="F:DNA-binding transcription factor activity"/>
    <property type="evidence" value="ECO:0007669"/>
    <property type="project" value="InterPro"/>
</dbReference>
<dbReference type="CDD" id="cd00609">
    <property type="entry name" value="AAT_like"/>
    <property type="match status" value="1"/>
</dbReference>
<dbReference type="InterPro" id="IPR036388">
    <property type="entry name" value="WH-like_DNA-bd_sf"/>
</dbReference>
<name>A0A1T2X7H0_9BACL</name>
<dbReference type="STRING" id="1324314.BVG16_20900"/>
<protein>
    <recommendedName>
        <fullName evidence="8">HTH gntR-type domain-containing protein</fullName>
    </recommendedName>
</protein>
<dbReference type="SUPFAM" id="SSF46785">
    <property type="entry name" value="Winged helix' DNA-binding domain"/>
    <property type="match status" value="1"/>
</dbReference>